<evidence type="ECO:0000313" key="3">
    <source>
        <dbReference type="Proteomes" id="UP001501771"/>
    </source>
</evidence>
<evidence type="ECO:0000313" key="2">
    <source>
        <dbReference type="EMBL" id="GAA2143380.1"/>
    </source>
</evidence>
<dbReference type="NCBIfam" id="TIGR03930">
    <property type="entry name" value="WXG100_ESAT6"/>
    <property type="match status" value="1"/>
</dbReference>
<name>A0ABN2ZK04_9ACTN</name>
<dbReference type="SUPFAM" id="SSF140453">
    <property type="entry name" value="EsxAB dimer-like"/>
    <property type="match status" value="1"/>
</dbReference>
<dbReference type="InterPro" id="IPR036689">
    <property type="entry name" value="ESAT-6-like_sf"/>
</dbReference>
<dbReference type="Proteomes" id="UP001501771">
    <property type="component" value="Unassembled WGS sequence"/>
</dbReference>
<sequence length="106" mass="11526">MTINVSHDDFATAVTDVSAAASRLGDRRDRICREVGTLLDGGWRGAAADSFAEAWEEWRRATQHVLDGLVAMGTLLDAAHRDLSDRDGQAHLRLDAVAARVVERLG</sequence>
<keyword evidence="3" id="KW-1185">Reference proteome</keyword>
<gene>
    <name evidence="2" type="ORF">GCM10009844_15810</name>
</gene>
<accession>A0ABN2ZK04</accession>
<comment type="caution">
    <text evidence="2">The sequence shown here is derived from an EMBL/GenBank/DDBJ whole genome shotgun (WGS) entry which is preliminary data.</text>
</comment>
<dbReference type="EMBL" id="BAAAQR010000003">
    <property type="protein sequence ID" value="GAA2143380.1"/>
    <property type="molecule type" value="Genomic_DNA"/>
</dbReference>
<organism evidence="2 3">
    <name type="scientific">Nocardioides koreensis</name>
    <dbReference type="NCBI Taxonomy" id="433651"/>
    <lineage>
        <taxon>Bacteria</taxon>
        <taxon>Bacillati</taxon>
        <taxon>Actinomycetota</taxon>
        <taxon>Actinomycetes</taxon>
        <taxon>Propionibacteriales</taxon>
        <taxon>Nocardioidaceae</taxon>
        <taxon>Nocardioides</taxon>
    </lineage>
</organism>
<dbReference type="Gene3D" id="1.10.287.1060">
    <property type="entry name" value="ESAT-6-like"/>
    <property type="match status" value="1"/>
</dbReference>
<comment type="similarity">
    <text evidence="1">Belongs to the WXG100 family.</text>
</comment>
<proteinExistence type="inferred from homology"/>
<protein>
    <recommendedName>
        <fullName evidence="1">ESAT-6-like protein</fullName>
    </recommendedName>
</protein>
<reference evidence="2 3" key="1">
    <citation type="journal article" date="2019" name="Int. J. Syst. Evol. Microbiol.">
        <title>The Global Catalogue of Microorganisms (GCM) 10K type strain sequencing project: providing services to taxonomists for standard genome sequencing and annotation.</title>
        <authorList>
            <consortium name="The Broad Institute Genomics Platform"/>
            <consortium name="The Broad Institute Genome Sequencing Center for Infectious Disease"/>
            <person name="Wu L."/>
            <person name="Ma J."/>
        </authorList>
    </citation>
    <scope>NUCLEOTIDE SEQUENCE [LARGE SCALE GENOMIC DNA]</scope>
    <source>
        <strain evidence="2 3">JCM 16022</strain>
    </source>
</reference>
<dbReference type="Pfam" id="PF06013">
    <property type="entry name" value="WXG100"/>
    <property type="match status" value="1"/>
</dbReference>
<dbReference type="RefSeq" id="WP_344149835.1">
    <property type="nucleotide sequence ID" value="NZ_BAAAQR010000003.1"/>
</dbReference>
<dbReference type="InterPro" id="IPR010310">
    <property type="entry name" value="T7SS_ESAT-6-like"/>
</dbReference>
<evidence type="ECO:0000256" key="1">
    <source>
        <dbReference type="RuleBase" id="RU362001"/>
    </source>
</evidence>